<evidence type="ECO:0000259" key="9">
    <source>
        <dbReference type="Pfam" id="PF11967"/>
    </source>
</evidence>
<evidence type="ECO:0000256" key="8">
    <source>
        <dbReference type="HAMAP-Rule" id="MF_00201"/>
    </source>
</evidence>
<protein>
    <recommendedName>
        <fullName evidence="3 8">DNA repair protein RecO</fullName>
    </recommendedName>
    <alternativeName>
        <fullName evidence="7 8">Recombination protein O</fullName>
    </alternativeName>
</protein>
<proteinExistence type="inferred from homology"/>
<reference evidence="10 11" key="1">
    <citation type="submission" date="2023-03" db="EMBL/GenBank/DDBJ databases">
        <title>Draft genome sequence of Thalassotalea insulae KCTC 62186T.</title>
        <authorList>
            <person name="Sawabe T."/>
        </authorList>
    </citation>
    <scope>NUCLEOTIDE SEQUENCE [LARGE SCALE GENOMIC DNA]</scope>
    <source>
        <strain evidence="10 11">KCTC 62186</strain>
    </source>
</reference>
<dbReference type="InterPro" id="IPR042242">
    <property type="entry name" value="RecO_C"/>
</dbReference>
<accession>A0ABQ6GU11</accession>
<keyword evidence="5 8" id="KW-0233">DNA recombination</keyword>
<dbReference type="Pfam" id="PF11967">
    <property type="entry name" value="RecO_N"/>
    <property type="match status" value="1"/>
</dbReference>
<keyword evidence="6 8" id="KW-0234">DNA repair</keyword>
<sequence>MNELEQNAFLLHSRPYRDNKVIVEFLTQQQGKVSALAYIGTSVKSSKKALLQPFIPLQIVLKGQGALKTLTRIESQSKSYLLTGEHLYSGFYLNELQVRLLGENVPVEVLYQQYQLSLVRLSERAPLESILREFESVLLDELGLTIDYSVLFEQDHPYYHYLPEQGLVPAAENIAVKLPKIHLLQIAEQQLADKAVRTTYKLLMRQVFEYLLDGKPLNSRKLFKRN</sequence>
<dbReference type="EMBL" id="BSST01000001">
    <property type="protein sequence ID" value="GLX79418.1"/>
    <property type="molecule type" value="Genomic_DNA"/>
</dbReference>
<dbReference type="NCBIfam" id="TIGR00613">
    <property type="entry name" value="reco"/>
    <property type="match status" value="1"/>
</dbReference>
<keyword evidence="11" id="KW-1185">Reference proteome</keyword>
<comment type="caution">
    <text evidence="10">The sequence shown here is derived from an EMBL/GenBank/DDBJ whole genome shotgun (WGS) entry which is preliminary data.</text>
</comment>
<evidence type="ECO:0000256" key="2">
    <source>
        <dbReference type="ARBA" id="ARBA00007452"/>
    </source>
</evidence>
<dbReference type="InterPro" id="IPR022572">
    <property type="entry name" value="DNA_rep/recomb_RecO_N"/>
</dbReference>
<dbReference type="PANTHER" id="PTHR33991">
    <property type="entry name" value="DNA REPAIR PROTEIN RECO"/>
    <property type="match status" value="1"/>
</dbReference>
<dbReference type="Gene3D" id="2.40.50.140">
    <property type="entry name" value="Nucleic acid-binding proteins"/>
    <property type="match status" value="1"/>
</dbReference>
<keyword evidence="4 8" id="KW-0227">DNA damage</keyword>
<evidence type="ECO:0000313" key="11">
    <source>
        <dbReference type="Proteomes" id="UP001157186"/>
    </source>
</evidence>
<evidence type="ECO:0000256" key="1">
    <source>
        <dbReference type="ARBA" id="ARBA00003065"/>
    </source>
</evidence>
<evidence type="ECO:0000256" key="7">
    <source>
        <dbReference type="ARBA" id="ARBA00033409"/>
    </source>
</evidence>
<dbReference type="Proteomes" id="UP001157186">
    <property type="component" value="Unassembled WGS sequence"/>
</dbReference>
<comment type="function">
    <text evidence="1 8">Involved in DNA repair and RecF pathway recombination.</text>
</comment>
<evidence type="ECO:0000313" key="10">
    <source>
        <dbReference type="EMBL" id="GLX79418.1"/>
    </source>
</evidence>
<organism evidence="10 11">
    <name type="scientific">Thalassotalea insulae</name>
    <dbReference type="NCBI Taxonomy" id="2056778"/>
    <lineage>
        <taxon>Bacteria</taxon>
        <taxon>Pseudomonadati</taxon>
        <taxon>Pseudomonadota</taxon>
        <taxon>Gammaproteobacteria</taxon>
        <taxon>Alteromonadales</taxon>
        <taxon>Colwelliaceae</taxon>
        <taxon>Thalassotalea</taxon>
    </lineage>
</organism>
<dbReference type="Pfam" id="PF02565">
    <property type="entry name" value="RecO_C"/>
    <property type="match status" value="1"/>
</dbReference>
<dbReference type="SUPFAM" id="SSF50249">
    <property type="entry name" value="Nucleic acid-binding proteins"/>
    <property type="match status" value="1"/>
</dbReference>
<dbReference type="Gene3D" id="1.20.1440.120">
    <property type="entry name" value="Recombination protein O, C-terminal domain"/>
    <property type="match status" value="1"/>
</dbReference>
<dbReference type="HAMAP" id="MF_00201">
    <property type="entry name" value="RecO"/>
    <property type="match status" value="1"/>
</dbReference>
<evidence type="ECO:0000256" key="4">
    <source>
        <dbReference type="ARBA" id="ARBA00022763"/>
    </source>
</evidence>
<dbReference type="RefSeq" id="WP_284245331.1">
    <property type="nucleotide sequence ID" value="NZ_BSST01000001.1"/>
</dbReference>
<gene>
    <name evidence="8 10" type="primary">recO</name>
    <name evidence="10" type="ORF">tinsulaeT_27580</name>
</gene>
<comment type="similarity">
    <text evidence="2 8">Belongs to the RecO family.</text>
</comment>
<feature type="domain" description="DNA replication/recombination mediator RecO N-terminal" evidence="9">
    <location>
        <begin position="1"/>
        <end position="74"/>
    </location>
</feature>
<dbReference type="InterPro" id="IPR003717">
    <property type="entry name" value="RecO"/>
</dbReference>
<evidence type="ECO:0000256" key="3">
    <source>
        <dbReference type="ARBA" id="ARBA00021310"/>
    </source>
</evidence>
<dbReference type="PANTHER" id="PTHR33991:SF1">
    <property type="entry name" value="DNA REPAIR PROTEIN RECO"/>
    <property type="match status" value="1"/>
</dbReference>
<evidence type="ECO:0000256" key="5">
    <source>
        <dbReference type="ARBA" id="ARBA00023172"/>
    </source>
</evidence>
<evidence type="ECO:0000256" key="6">
    <source>
        <dbReference type="ARBA" id="ARBA00023204"/>
    </source>
</evidence>
<dbReference type="InterPro" id="IPR012340">
    <property type="entry name" value="NA-bd_OB-fold"/>
</dbReference>
<name>A0ABQ6GU11_9GAMM</name>